<reference evidence="9 10" key="1">
    <citation type="submission" date="2020-01" db="EMBL/GenBank/DDBJ databases">
        <title>Kibdelosporangium persica a novel Actinomycetes from a hot desert in Iran.</title>
        <authorList>
            <person name="Safaei N."/>
            <person name="Zaburannyi N."/>
            <person name="Mueller R."/>
            <person name="Wink J."/>
        </authorList>
    </citation>
    <scope>NUCLEOTIDE SEQUENCE [LARGE SCALE GENOMIC DNA]</scope>
    <source>
        <strain evidence="9 10">4NS15</strain>
    </source>
</reference>
<evidence type="ECO:0000313" key="9">
    <source>
        <dbReference type="EMBL" id="NRN63173.1"/>
    </source>
</evidence>
<comment type="caution">
    <text evidence="9">The sequence shown here is derived from an EMBL/GenBank/DDBJ whole genome shotgun (WGS) entry which is preliminary data.</text>
</comment>
<feature type="transmembrane region" description="Helical" evidence="8">
    <location>
        <begin position="87"/>
        <end position="104"/>
    </location>
</feature>
<dbReference type="EMBL" id="JAAATY010000001">
    <property type="protein sequence ID" value="NRN63173.1"/>
    <property type="molecule type" value="Genomic_DNA"/>
</dbReference>
<organism evidence="9 10">
    <name type="scientific">Kibdelosporangium persicum</name>
    <dbReference type="NCBI Taxonomy" id="2698649"/>
    <lineage>
        <taxon>Bacteria</taxon>
        <taxon>Bacillati</taxon>
        <taxon>Actinomycetota</taxon>
        <taxon>Actinomycetes</taxon>
        <taxon>Pseudonocardiales</taxon>
        <taxon>Pseudonocardiaceae</taxon>
        <taxon>Kibdelosporangium</taxon>
    </lineage>
</organism>
<keyword evidence="10" id="KW-1185">Reference proteome</keyword>
<evidence type="ECO:0000256" key="5">
    <source>
        <dbReference type="ARBA" id="ARBA00022692"/>
    </source>
</evidence>
<feature type="transmembrane region" description="Helical" evidence="8">
    <location>
        <begin position="116"/>
        <end position="139"/>
    </location>
</feature>
<evidence type="ECO:0000256" key="6">
    <source>
        <dbReference type="ARBA" id="ARBA00022989"/>
    </source>
</evidence>
<comment type="subcellular location">
    <subcellularLocation>
        <location evidence="1">Cell membrane</location>
        <topology evidence="1">Multi-pass membrane protein</topology>
    </subcellularLocation>
</comment>
<feature type="transmembrane region" description="Helical" evidence="8">
    <location>
        <begin position="268"/>
        <end position="289"/>
    </location>
</feature>
<feature type="transmembrane region" description="Helical" evidence="8">
    <location>
        <begin position="241"/>
        <end position="262"/>
    </location>
</feature>
<accession>A0ABX2EVW3</accession>
<feature type="transmembrane region" description="Helical" evidence="8">
    <location>
        <begin position="296"/>
        <end position="319"/>
    </location>
</feature>
<gene>
    <name evidence="9" type="ORF">GC106_3740</name>
</gene>
<dbReference type="RefSeq" id="WP_312872349.1">
    <property type="nucleotide sequence ID" value="NZ_CBCSGW010000083.1"/>
</dbReference>
<feature type="transmembrane region" description="Helical" evidence="8">
    <location>
        <begin position="60"/>
        <end position="81"/>
    </location>
</feature>
<dbReference type="PANTHER" id="PTHR21716:SF53">
    <property type="entry name" value="PERMEASE PERM-RELATED"/>
    <property type="match status" value="1"/>
</dbReference>
<dbReference type="Proteomes" id="UP000763557">
    <property type="component" value="Unassembled WGS sequence"/>
</dbReference>
<sequence>MTRIALSARAVDCGHMGEVGMPRQRADEPVAHAERIAAEISGPDRPLGEPGQPVNRRSPFFVGLTAALGVSLAVGAAYLIVTAADTIVLVCLAFFIAVGLDPIVRGLGRWMARPAAVTAVVVAIAGLLSGFAVAVAGMLTEHGGTLMQQVSDFRAQLTDPATFLGRLDQRLHLTAYVDRLLDGAGTTMVDAVTGLAIVSVLTVYFLADFPRLRRVLIRLAPASRRPRAVLIGDEIFAKVGAYLLGNVLLSLVAAVATFIWAVSLGIPYPLLLATVVAVLDLIPIAGALLAGVIVALMALTVSLPVCLATVGFLVAYQLIEDYLLLPKIIGRAVRTPAVVTLVAVLLGAVLLGVIGALVAVPIAAAILLMLTEIWLPYQDQR</sequence>
<evidence type="ECO:0000256" key="4">
    <source>
        <dbReference type="ARBA" id="ARBA00022475"/>
    </source>
</evidence>
<proteinExistence type="inferred from homology"/>
<keyword evidence="4" id="KW-1003">Cell membrane</keyword>
<dbReference type="Pfam" id="PF01594">
    <property type="entry name" value="AI-2E_transport"/>
    <property type="match status" value="1"/>
</dbReference>
<feature type="transmembrane region" description="Helical" evidence="8">
    <location>
        <begin position="188"/>
        <end position="207"/>
    </location>
</feature>
<feature type="transmembrane region" description="Helical" evidence="8">
    <location>
        <begin position="339"/>
        <end position="371"/>
    </location>
</feature>
<comment type="similarity">
    <text evidence="2">Belongs to the autoinducer-2 exporter (AI-2E) (TC 2.A.86) family.</text>
</comment>
<name>A0ABX2EVW3_9PSEU</name>
<evidence type="ECO:0000256" key="8">
    <source>
        <dbReference type="SAM" id="Phobius"/>
    </source>
</evidence>
<protein>
    <submittedName>
        <fullName evidence="9">PurR-regulated permease PerM</fullName>
    </submittedName>
</protein>
<evidence type="ECO:0000313" key="10">
    <source>
        <dbReference type="Proteomes" id="UP000763557"/>
    </source>
</evidence>
<evidence type="ECO:0000256" key="2">
    <source>
        <dbReference type="ARBA" id="ARBA00009773"/>
    </source>
</evidence>
<evidence type="ECO:0000256" key="7">
    <source>
        <dbReference type="ARBA" id="ARBA00023136"/>
    </source>
</evidence>
<keyword evidence="6 8" id="KW-1133">Transmembrane helix</keyword>
<keyword evidence="7 8" id="KW-0472">Membrane</keyword>
<keyword evidence="3" id="KW-0813">Transport</keyword>
<evidence type="ECO:0000256" key="3">
    <source>
        <dbReference type="ARBA" id="ARBA00022448"/>
    </source>
</evidence>
<evidence type="ECO:0000256" key="1">
    <source>
        <dbReference type="ARBA" id="ARBA00004651"/>
    </source>
</evidence>
<keyword evidence="5 8" id="KW-0812">Transmembrane</keyword>
<dbReference type="InterPro" id="IPR002549">
    <property type="entry name" value="AI-2E-like"/>
</dbReference>
<dbReference type="PANTHER" id="PTHR21716">
    <property type="entry name" value="TRANSMEMBRANE PROTEIN"/>
    <property type="match status" value="1"/>
</dbReference>